<evidence type="ECO:0000313" key="1">
    <source>
        <dbReference type="Proteomes" id="UP000790787"/>
    </source>
</evidence>
<gene>
    <name evidence="2" type="primary">LOC142165518</name>
</gene>
<reference evidence="2" key="2">
    <citation type="submission" date="2025-08" db="UniProtKB">
        <authorList>
            <consortium name="RefSeq"/>
        </authorList>
    </citation>
    <scope>IDENTIFICATION</scope>
    <source>
        <tissue evidence="2">Leaf</tissue>
    </source>
</reference>
<dbReference type="Proteomes" id="UP000790787">
    <property type="component" value="Chromosome 10"/>
</dbReference>
<accession>A0AC58S5D3</accession>
<sequence>MEAIHLIRRLVEQYRERKKDLHMVFIDLEKAYDKVPREVLWRCLEVSDIPVVYIRVIKDMYNDAKTRVRNMGGDSEHFPVMMRLHQGSTLSPFLFALAIDVLSRHIQGEVPWCMLLADDIVLVDKTHSGVNARAECWPVKNSHMQKIRVAEMRMFRWMCRCTRQDRIKNEAIRDKVGVASMDNEMRESRLRWFGHVRRRSIDAPVRRCERLAMTDEVLGHTFVDGLDDTSKMNLDSACGGSCMARPYSEIQILLNNFTANDNNWKGEGDSRKAVKQKSAGLLELDEVSAMRADIAKLANQMTRMTMQ</sequence>
<dbReference type="RefSeq" id="XP_075080155.1">
    <property type="nucleotide sequence ID" value="XM_075224054.1"/>
</dbReference>
<keyword evidence="1" id="KW-1185">Reference proteome</keyword>
<reference evidence="1" key="1">
    <citation type="journal article" date="2014" name="Nat. Commun.">
        <title>The tobacco genome sequence and its comparison with those of tomato and potato.</title>
        <authorList>
            <person name="Sierro N."/>
            <person name="Battey J.N."/>
            <person name="Ouadi S."/>
            <person name="Bakaher N."/>
            <person name="Bovet L."/>
            <person name="Willig A."/>
            <person name="Goepfert S."/>
            <person name="Peitsch M.C."/>
            <person name="Ivanov N.V."/>
        </authorList>
    </citation>
    <scope>NUCLEOTIDE SEQUENCE [LARGE SCALE GENOMIC DNA]</scope>
</reference>
<proteinExistence type="predicted"/>
<evidence type="ECO:0000313" key="2">
    <source>
        <dbReference type="RefSeq" id="XP_075080155.1"/>
    </source>
</evidence>
<protein>
    <submittedName>
        <fullName evidence="2">Uncharacterized protein LOC142165518</fullName>
    </submittedName>
</protein>
<organism evidence="1 2">
    <name type="scientific">Nicotiana tabacum</name>
    <name type="common">Common tobacco</name>
    <dbReference type="NCBI Taxonomy" id="4097"/>
    <lineage>
        <taxon>Eukaryota</taxon>
        <taxon>Viridiplantae</taxon>
        <taxon>Streptophyta</taxon>
        <taxon>Embryophyta</taxon>
        <taxon>Tracheophyta</taxon>
        <taxon>Spermatophyta</taxon>
        <taxon>Magnoliopsida</taxon>
        <taxon>eudicotyledons</taxon>
        <taxon>Gunneridae</taxon>
        <taxon>Pentapetalae</taxon>
        <taxon>asterids</taxon>
        <taxon>lamiids</taxon>
        <taxon>Solanales</taxon>
        <taxon>Solanaceae</taxon>
        <taxon>Nicotianoideae</taxon>
        <taxon>Nicotianeae</taxon>
        <taxon>Nicotiana</taxon>
    </lineage>
</organism>
<name>A0AC58S5D3_TOBAC</name>